<reference evidence="1 2" key="1">
    <citation type="submission" date="2024-06" db="EMBL/GenBank/DDBJ databases">
        <title>Genomic Encyclopedia of Type Strains, Phase IV (KMG-IV): sequencing the most valuable type-strain genomes for metagenomic binning, comparative biology and taxonomic classification.</title>
        <authorList>
            <person name="Goeker M."/>
        </authorList>
    </citation>
    <scope>NUCLEOTIDE SEQUENCE [LARGE SCALE GENOMIC DNA]</scope>
    <source>
        <strain evidence="1 2">DSM 21460</strain>
    </source>
</reference>
<dbReference type="Gene3D" id="2.30.110.40">
    <property type="entry name" value="Phage tail tube protein"/>
    <property type="match status" value="1"/>
</dbReference>
<organism evidence="1 2">
    <name type="scientific">Peptoniphilus olsenii</name>
    <dbReference type="NCBI Taxonomy" id="411570"/>
    <lineage>
        <taxon>Bacteria</taxon>
        <taxon>Bacillati</taxon>
        <taxon>Bacillota</taxon>
        <taxon>Tissierellia</taxon>
        <taxon>Tissierellales</taxon>
        <taxon>Peptoniphilaceae</taxon>
        <taxon>Peptoniphilus</taxon>
    </lineage>
</organism>
<proteinExistence type="predicted"/>
<dbReference type="SUPFAM" id="SSF69279">
    <property type="entry name" value="Phage tail proteins"/>
    <property type="match status" value="1"/>
</dbReference>
<dbReference type="Proteomes" id="UP001549162">
    <property type="component" value="Unassembled WGS sequence"/>
</dbReference>
<dbReference type="Pfam" id="PF09393">
    <property type="entry name" value="DUF2001"/>
    <property type="match status" value="1"/>
</dbReference>
<dbReference type="InterPro" id="IPR038628">
    <property type="entry name" value="XkdM-like_sf"/>
</dbReference>
<keyword evidence="2" id="KW-1185">Reference proteome</keyword>
<dbReference type="InterPro" id="IPR018989">
    <property type="entry name" value="DUF2001"/>
</dbReference>
<accession>A0ABV2JAC8</accession>
<evidence type="ECO:0008006" key="3">
    <source>
        <dbReference type="Google" id="ProtNLM"/>
    </source>
</evidence>
<sequence length="144" mass="16534">MKDILDEQIINGTYGEVWIDDEYLATLKKFECKVAMSYADVVRPRDLWKGKKLLELEGTGSVVVGKYSSLGLRLMHDKLMAGRTPVVKIMGKLDDPTALGAERIIIKNVTFTELTLFDFEHAKDTEESLPFNFRHYELYDLIEE</sequence>
<name>A0ABV2JAC8_9FIRM</name>
<protein>
    <recommendedName>
        <fullName evidence="3">Phage portal protein</fullName>
    </recommendedName>
</protein>
<dbReference type="RefSeq" id="WP_354366730.1">
    <property type="nucleotide sequence ID" value="NZ_JBEPMA010000001.1"/>
</dbReference>
<dbReference type="EMBL" id="JBEPMA010000001">
    <property type="protein sequence ID" value="MET3616729.1"/>
    <property type="molecule type" value="Genomic_DNA"/>
</dbReference>
<evidence type="ECO:0000313" key="1">
    <source>
        <dbReference type="EMBL" id="MET3616729.1"/>
    </source>
</evidence>
<evidence type="ECO:0000313" key="2">
    <source>
        <dbReference type="Proteomes" id="UP001549162"/>
    </source>
</evidence>
<gene>
    <name evidence="1" type="ORF">ABID14_000349</name>
</gene>
<comment type="caution">
    <text evidence="1">The sequence shown here is derived from an EMBL/GenBank/DDBJ whole genome shotgun (WGS) entry which is preliminary data.</text>
</comment>